<feature type="domain" description="Luciferase-like" evidence="5">
    <location>
        <begin position="51"/>
        <end position="357"/>
    </location>
</feature>
<evidence type="ECO:0000259" key="5">
    <source>
        <dbReference type="Pfam" id="PF00296"/>
    </source>
</evidence>
<evidence type="ECO:0000256" key="3">
    <source>
        <dbReference type="ARBA" id="ARBA00023002"/>
    </source>
</evidence>
<evidence type="ECO:0000313" key="7">
    <source>
        <dbReference type="Proteomes" id="UP000832097"/>
    </source>
</evidence>
<dbReference type="InterPro" id="IPR050172">
    <property type="entry name" value="SsuD_RutA_monooxygenase"/>
</dbReference>
<dbReference type="EMBL" id="CP094528">
    <property type="protein sequence ID" value="UOE44464.1"/>
    <property type="molecule type" value="Genomic_DNA"/>
</dbReference>
<accession>A0ABY4BZB1</accession>
<proteinExistence type="predicted"/>
<dbReference type="RefSeq" id="WP_243556298.1">
    <property type="nucleotide sequence ID" value="NZ_CP094528.1"/>
</dbReference>
<keyword evidence="1" id="KW-0285">Flavoprotein</keyword>
<dbReference type="Pfam" id="PF00296">
    <property type="entry name" value="Bac_luciferase"/>
    <property type="match status" value="1"/>
</dbReference>
<dbReference type="InterPro" id="IPR011251">
    <property type="entry name" value="Luciferase-like_dom"/>
</dbReference>
<evidence type="ECO:0000256" key="4">
    <source>
        <dbReference type="ARBA" id="ARBA00023033"/>
    </source>
</evidence>
<dbReference type="PANTHER" id="PTHR42847">
    <property type="entry name" value="ALKANESULFONATE MONOOXYGENASE"/>
    <property type="match status" value="1"/>
</dbReference>
<keyword evidence="4" id="KW-0503">Monooxygenase</keyword>
<dbReference type="Gene3D" id="3.20.20.30">
    <property type="entry name" value="Luciferase-like domain"/>
    <property type="match status" value="1"/>
</dbReference>
<dbReference type="Proteomes" id="UP000832097">
    <property type="component" value="Chromosome"/>
</dbReference>
<protein>
    <submittedName>
        <fullName evidence="6">LLM class flavin-dependent oxidoreductase</fullName>
    </submittedName>
</protein>
<sequence length="387" mass="42015">MTVTEPIVHTGGQPRPGGQPELQRIILDWFIPLTGDSRTDLSQGSAMTYSGQSAASPTRAPDIGYLAQIARAVEHLGYHAVLIPTGGRSEESWTVTSALTQHTRELDFLVAFRPGLVSPTLQAEIAATFQRVSGDRLRVNVVVGGDDAEQRSYGDRIGKDDRYRRAAEYLSIVRRLWSGARVDHAGEFYTIEGAQLPRLDRVPEIYLGGSSEAAIEVAAEHADVYLSWGEPPAQAGAKIDRVRARAAELGRTLRYGVRLHVIARPTSEEAWRIADELVAGLDPEVVAAARASFLASASVGQRRQAELVGGGLRREDLEIVPGLWAGVGLVRGGAGTALVGSFEEVARLIREYRAAGFVEFVLSGYPHLEEAYWFAEGVAPLLELEPR</sequence>
<keyword evidence="3" id="KW-0560">Oxidoreductase</keyword>
<reference evidence="6 7" key="1">
    <citation type="submission" date="2022-03" db="EMBL/GenBank/DDBJ databases">
        <title>Mucilaginibacter sp. isolated from the gut of Protaetia brevitarsis seulensis larvae.</title>
        <authorList>
            <person name="Won M."/>
            <person name="Kim S.-J."/>
            <person name="Kwon S.-W."/>
        </authorList>
    </citation>
    <scope>NUCLEOTIDE SEQUENCE [LARGE SCALE GENOMIC DNA]</scope>
    <source>
        <strain evidence="6 7">CFWR-12</strain>
    </source>
</reference>
<organism evidence="6 7">
    <name type="scientific">Agromyces larvae</name>
    <dbReference type="NCBI Taxonomy" id="2929802"/>
    <lineage>
        <taxon>Bacteria</taxon>
        <taxon>Bacillati</taxon>
        <taxon>Actinomycetota</taxon>
        <taxon>Actinomycetes</taxon>
        <taxon>Micrococcales</taxon>
        <taxon>Microbacteriaceae</taxon>
        <taxon>Agromyces</taxon>
    </lineage>
</organism>
<dbReference type="SUPFAM" id="SSF51679">
    <property type="entry name" value="Bacterial luciferase-like"/>
    <property type="match status" value="1"/>
</dbReference>
<keyword evidence="2" id="KW-0288">FMN</keyword>
<dbReference type="CDD" id="cd01094">
    <property type="entry name" value="Alkanesulfonate_monoxygenase"/>
    <property type="match status" value="1"/>
</dbReference>
<evidence type="ECO:0000256" key="2">
    <source>
        <dbReference type="ARBA" id="ARBA00022643"/>
    </source>
</evidence>
<dbReference type="InterPro" id="IPR036661">
    <property type="entry name" value="Luciferase-like_sf"/>
</dbReference>
<name>A0ABY4BZB1_9MICO</name>
<keyword evidence="7" id="KW-1185">Reference proteome</keyword>
<dbReference type="PANTHER" id="PTHR42847:SF4">
    <property type="entry name" value="ALKANESULFONATE MONOOXYGENASE-RELATED"/>
    <property type="match status" value="1"/>
</dbReference>
<evidence type="ECO:0000313" key="6">
    <source>
        <dbReference type="EMBL" id="UOE44464.1"/>
    </source>
</evidence>
<evidence type="ECO:0000256" key="1">
    <source>
        <dbReference type="ARBA" id="ARBA00022630"/>
    </source>
</evidence>
<gene>
    <name evidence="6" type="ORF">MTO99_01325</name>
</gene>